<accession>A0AA42CB92</accession>
<proteinExistence type="predicted"/>
<dbReference type="Proteomes" id="UP001163821">
    <property type="component" value="Unassembled WGS sequence"/>
</dbReference>
<evidence type="ECO:0000256" key="1">
    <source>
        <dbReference type="SAM" id="MobiDB-lite"/>
    </source>
</evidence>
<gene>
    <name evidence="2" type="ORF">N2K84_18190</name>
</gene>
<dbReference type="EMBL" id="JAPAAF010000045">
    <property type="protein sequence ID" value="MCW0484670.1"/>
    <property type="molecule type" value="Genomic_DNA"/>
</dbReference>
<feature type="compositionally biased region" description="Low complexity" evidence="1">
    <location>
        <begin position="11"/>
        <end position="20"/>
    </location>
</feature>
<reference evidence="2" key="1">
    <citation type="submission" date="2022-10" db="EMBL/GenBank/DDBJ databases">
        <title>Gaoshiqiia sediminis gen. nov., sp. nov., isolated from coastal sediment.</title>
        <authorList>
            <person name="Yu W.X."/>
            <person name="Mu D.S."/>
            <person name="Du J.Z."/>
            <person name="Liang Y.Q."/>
        </authorList>
    </citation>
    <scope>NUCLEOTIDE SEQUENCE</scope>
    <source>
        <strain evidence="2">A06</strain>
    </source>
</reference>
<evidence type="ECO:0000313" key="3">
    <source>
        <dbReference type="Proteomes" id="UP001163821"/>
    </source>
</evidence>
<dbReference type="AlphaFoldDB" id="A0AA42CB92"/>
<name>A0AA42CB92_9BACT</name>
<keyword evidence="3" id="KW-1185">Reference proteome</keyword>
<comment type="caution">
    <text evidence="2">The sequence shown here is derived from an EMBL/GenBank/DDBJ whole genome shotgun (WGS) entry which is preliminary data.</text>
</comment>
<dbReference type="RefSeq" id="WP_282593258.1">
    <property type="nucleotide sequence ID" value="NZ_JAPAAF010000045.1"/>
</dbReference>
<organism evidence="2 3">
    <name type="scientific">Gaoshiqia sediminis</name>
    <dbReference type="NCBI Taxonomy" id="2986998"/>
    <lineage>
        <taxon>Bacteria</taxon>
        <taxon>Pseudomonadati</taxon>
        <taxon>Bacteroidota</taxon>
        <taxon>Bacteroidia</taxon>
        <taxon>Marinilabiliales</taxon>
        <taxon>Prolixibacteraceae</taxon>
        <taxon>Gaoshiqia</taxon>
    </lineage>
</organism>
<sequence>MTEETVKTPENESNSAEQSNESLFDLIDRFVFLNKDKVSSVSSISYYQHKDNKNKQIDNNEKALSEAFKKGENITDYTLVSENPLDRAKKALFGKGRITASKLETIADFVKIIEAMAKKPIIAETSTEKDETKAPKEAV</sequence>
<protein>
    <submittedName>
        <fullName evidence="2">Uncharacterized protein</fullName>
    </submittedName>
</protein>
<evidence type="ECO:0000313" key="2">
    <source>
        <dbReference type="EMBL" id="MCW0484670.1"/>
    </source>
</evidence>
<feature type="compositionally biased region" description="Basic and acidic residues" evidence="1">
    <location>
        <begin position="1"/>
        <end position="10"/>
    </location>
</feature>
<feature type="region of interest" description="Disordered" evidence="1">
    <location>
        <begin position="1"/>
        <end position="20"/>
    </location>
</feature>